<name>A0A5J5EEQ4_9PEZI</name>
<accession>A0A5J5EEQ4</accession>
<dbReference type="OrthoDB" id="434972at2759"/>
<dbReference type="AlphaFoldDB" id="A0A5J5EEQ4"/>
<dbReference type="InParanoid" id="A0A5J5EEQ4"/>
<comment type="caution">
    <text evidence="1">The sequence shown here is derived from an EMBL/GenBank/DDBJ whole genome shotgun (WGS) entry which is preliminary data.</text>
</comment>
<dbReference type="EMBL" id="VXIS01000414">
    <property type="protein sequence ID" value="KAA8893673.1"/>
    <property type="molecule type" value="Genomic_DNA"/>
</dbReference>
<reference evidence="1 2" key="1">
    <citation type="submission" date="2019-09" db="EMBL/GenBank/DDBJ databases">
        <title>Draft genome of the ectomycorrhizal ascomycete Sphaerosporella brunnea.</title>
        <authorList>
            <consortium name="DOE Joint Genome Institute"/>
            <person name="Benucci G.M."/>
            <person name="Marozzi G."/>
            <person name="Antonielli L."/>
            <person name="Sanchez S."/>
            <person name="Marco P."/>
            <person name="Wang X."/>
            <person name="Falini L.B."/>
            <person name="Barry K."/>
            <person name="Haridas S."/>
            <person name="Lipzen A."/>
            <person name="Labutti K."/>
            <person name="Grigoriev I.V."/>
            <person name="Murat C."/>
            <person name="Martin F."/>
            <person name="Albertini E."/>
            <person name="Donnini D."/>
            <person name="Bonito G."/>
        </authorList>
    </citation>
    <scope>NUCLEOTIDE SEQUENCE [LARGE SCALE GENOMIC DNA]</scope>
    <source>
        <strain evidence="1 2">Sb_GMNB300</strain>
    </source>
</reference>
<keyword evidence="2" id="KW-1185">Reference proteome</keyword>
<proteinExistence type="predicted"/>
<gene>
    <name evidence="1" type="ORF">FN846DRAFT_502188</name>
</gene>
<dbReference type="Pfam" id="PF11951">
    <property type="entry name" value="Fungal_trans_2"/>
    <property type="match status" value="1"/>
</dbReference>
<evidence type="ECO:0000313" key="1">
    <source>
        <dbReference type="EMBL" id="KAA8893673.1"/>
    </source>
</evidence>
<evidence type="ECO:0000313" key="2">
    <source>
        <dbReference type="Proteomes" id="UP000326924"/>
    </source>
</evidence>
<organism evidence="1 2">
    <name type="scientific">Sphaerosporella brunnea</name>
    <dbReference type="NCBI Taxonomy" id="1250544"/>
    <lineage>
        <taxon>Eukaryota</taxon>
        <taxon>Fungi</taxon>
        <taxon>Dikarya</taxon>
        <taxon>Ascomycota</taxon>
        <taxon>Pezizomycotina</taxon>
        <taxon>Pezizomycetes</taxon>
        <taxon>Pezizales</taxon>
        <taxon>Pyronemataceae</taxon>
        <taxon>Sphaerosporella</taxon>
    </lineage>
</organism>
<dbReference type="InterPro" id="IPR021858">
    <property type="entry name" value="Fun_TF"/>
</dbReference>
<dbReference type="Proteomes" id="UP000326924">
    <property type="component" value="Unassembled WGS sequence"/>
</dbReference>
<protein>
    <submittedName>
        <fullName evidence="1">Uncharacterized protein</fullName>
    </submittedName>
</protein>
<sequence>MRLHLVVAEPPGDLAHPKVRVAVAHILAALAAIPHGDLVESMLVFPVFAAGFGALLPEEREQVDVRFAVMERSIGFGNVFDAHEAVRAHWARMDAGVYDGRDVSWEEVVGGVGGTLIMS</sequence>